<sequence length="460" mass="52641">MNKLTKPIHLIVWLVSIVFSTLNAQNKISWERYDDNFTVLKNDTLKKGLEQLKYIPLGKNNYISFGGELREQFQVYNNLNFGDVPPTYTSKNAHQLWHRLMAHADIELGNHFRFFIQLSNTARFFNENPIVPELDENQLSLHQAFGELKLQNWKFRLGHQEVFYGNHRLITFREGPNTRLAFDGLVVKRQFKNGSLDFFAVSKVISKQYVFDDESMHDGLVGIYGTQFYAAKKLGLDYFLVNFQSRDRQYNYQTGYENRETCGIRLFSNLKTINFELEGAYQTGKFKDLTIDAYNVLADINVTLIPSKKGIVGFAANLASGDKNPNDKKLNTYNLLYAKPAYGLAAPIGATNMLSLNPYIKINPSAKFNVLAQVFFLSRNSNQDGTYSPGMVQNRPKPNALFESNKKTLGQLYVLETNYQQNKNLSFAFDASYFKAGSYPKATGNGDNLLYLSFKSTYKF</sequence>
<accession>A0A4V2L5D0</accession>
<proteinExistence type="predicted"/>
<dbReference type="AlphaFoldDB" id="A0A4V2L5D0"/>
<dbReference type="Proteomes" id="UP000293300">
    <property type="component" value="Unassembled WGS sequence"/>
</dbReference>
<dbReference type="InterPro" id="IPR053728">
    <property type="entry name" value="Alginate_Permeability_Chnl"/>
</dbReference>
<dbReference type="RefSeq" id="WP_131475529.1">
    <property type="nucleotide sequence ID" value="NZ_SJPE01000004.1"/>
</dbReference>
<dbReference type="SUPFAM" id="SSF56935">
    <property type="entry name" value="Porins"/>
    <property type="match status" value="1"/>
</dbReference>
<dbReference type="Pfam" id="PF13372">
    <property type="entry name" value="Alginate_exp"/>
    <property type="match status" value="1"/>
</dbReference>
<feature type="domain" description="Alginate export" evidence="1">
    <location>
        <begin position="62"/>
        <end position="441"/>
    </location>
</feature>
<evidence type="ECO:0000313" key="3">
    <source>
        <dbReference type="Proteomes" id="UP000293300"/>
    </source>
</evidence>
<dbReference type="Gene3D" id="2.40.160.100">
    <property type="match status" value="1"/>
</dbReference>
<reference evidence="2 3" key="1">
    <citation type="submission" date="2019-02" db="EMBL/GenBank/DDBJ databases">
        <title>Flavobacterium sp. RD-2-33 isolated from forest soil.</title>
        <authorList>
            <person name="Chaudhary D.K."/>
        </authorList>
    </citation>
    <scope>NUCLEOTIDE SEQUENCE [LARGE SCALE GENOMIC DNA]</scope>
    <source>
        <strain evidence="2 3">RD-2-33</strain>
    </source>
</reference>
<evidence type="ECO:0000259" key="1">
    <source>
        <dbReference type="Pfam" id="PF13372"/>
    </source>
</evidence>
<evidence type="ECO:0000313" key="2">
    <source>
        <dbReference type="EMBL" id="TBX70133.1"/>
    </source>
</evidence>
<dbReference type="EMBL" id="SJPE01000004">
    <property type="protein sequence ID" value="TBX70133.1"/>
    <property type="molecule type" value="Genomic_DNA"/>
</dbReference>
<keyword evidence="3" id="KW-1185">Reference proteome</keyword>
<name>A0A4V2L5D0_9FLAO</name>
<dbReference type="OrthoDB" id="311329at2"/>
<gene>
    <name evidence="2" type="ORF">EZL74_05145</name>
</gene>
<organism evidence="2 3">
    <name type="scientific">Flavobacterium silvisoli</name>
    <dbReference type="NCBI Taxonomy" id="2529433"/>
    <lineage>
        <taxon>Bacteria</taxon>
        <taxon>Pseudomonadati</taxon>
        <taxon>Bacteroidota</taxon>
        <taxon>Flavobacteriia</taxon>
        <taxon>Flavobacteriales</taxon>
        <taxon>Flavobacteriaceae</taxon>
        <taxon>Flavobacterium</taxon>
    </lineage>
</organism>
<dbReference type="InterPro" id="IPR025388">
    <property type="entry name" value="Alginate_export_dom"/>
</dbReference>
<protein>
    <recommendedName>
        <fullName evidence="1">Alginate export domain-containing protein</fullName>
    </recommendedName>
</protein>
<comment type="caution">
    <text evidence="2">The sequence shown here is derived from an EMBL/GenBank/DDBJ whole genome shotgun (WGS) entry which is preliminary data.</text>
</comment>